<dbReference type="InParanoid" id="A0A165LQN6"/>
<reference evidence="2 3" key="1">
    <citation type="journal article" date="2016" name="Mol. Biol. Evol.">
        <title>Comparative Genomics of Early-Diverging Mushroom-Forming Fungi Provides Insights into the Origins of Lignocellulose Decay Capabilities.</title>
        <authorList>
            <person name="Nagy L.G."/>
            <person name="Riley R."/>
            <person name="Tritt A."/>
            <person name="Adam C."/>
            <person name="Daum C."/>
            <person name="Floudas D."/>
            <person name="Sun H."/>
            <person name="Yadav J.S."/>
            <person name="Pangilinan J."/>
            <person name="Larsson K.H."/>
            <person name="Matsuura K."/>
            <person name="Barry K."/>
            <person name="Labutti K."/>
            <person name="Kuo R."/>
            <person name="Ohm R.A."/>
            <person name="Bhattacharya S.S."/>
            <person name="Shirouzu T."/>
            <person name="Yoshinaga Y."/>
            <person name="Martin F.M."/>
            <person name="Grigoriev I.V."/>
            <person name="Hibbett D.S."/>
        </authorList>
    </citation>
    <scope>NUCLEOTIDE SEQUENCE [LARGE SCALE GENOMIC DNA]</scope>
    <source>
        <strain evidence="2 3">HHB12029</strain>
    </source>
</reference>
<dbReference type="Proteomes" id="UP000077266">
    <property type="component" value="Unassembled WGS sequence"/>
</dbReference>
<dbReference type="AlphaFoldDB" id="A0A165LQN6"/>
<protein>
    <submittedName>
        <fullName evidence="2">Uncharacterized protein</fullName>
    </submittedName>
</protein>
<feature type="transmembrane region" description="Helical" evidence="1">
    <location>
        <begin position="73"/>
        <end position="93"/>
    </location>
</feature>
<sequence length="148" mass="16449">MRATSAYAVLSILMHLEILFLLNKPADAPGKYSSLQVATVLANVYLELLICLDFSLERYKYDVPEFTSSIVRYAFAGSALMWLLALVDLANVVDASTSAEVLVPFGAGIFLFPFYVALTTSRMLRVGILKPDVDHHQNAYELDLEEEP</sequence>
<feature type="transmembrane region" description="Helical" evidence="1">
    <location>
        <begin position="32"/>
        <end position="52"/>
    </location>
</feature>
<proteinExistence type="predicted"/>
<evidence type="ECO:0000313" key="3">
    <source>
        <dbReference type="Proteomes" id="UP000077266"/>
    </source>
</evidence>
<accession>A0A165LQN6</accession>
<keyword evidence="1" id="KW-0812">Transmembrane</keyword>
<keyword evidence="3" id="KW-1185">Reference proteome</keyword>
<dbReference type="EMBL" id="KV425921">
    <property type="protein sequence ID" value="KZV98186.1"/>
    <property type="molecule type" value="Genomic_DNA"/>
</dbReference>
<name>A0A165LQN6_EXIGL</name>
<evidence type="ECO:0000256" key="1">
    <source>
        <dbReference type="SAM" id="Phobius"/>
    </source>
</evidence>
<gene>
    <name evidence="2" type="ORF">EXIGLDRAFT_763681</name>
</gene>
<feature type="transmembrane region" description="Helical" evidence="1">
    <location>
        <begin position="99"/>
        <end position="118"/>
    </location>
</feature>
<evidence type="ECO:0000313" key="2">
    <source>
        <dbReference type="EMBL" id="KZV98186.1"/>
    </source>
</evidence>
<keyword evidence="1" id="KW-0472">Membrane</keyword>
<keyword evidence="1" id="KW-1133">Transmembrane helix</keyword>
<organism evidence="2 3">
    <name type="scientific">Exidia glandulosa HHB12029</name>
    <dbReference type="NCBI Taxonomy" id="1314781"/>
    <lineage>
        <taxon>Eukaryota</taxon>
        <taxon>Fungi</taxon>
        <taxon>Dikarya</taxon>
        <taxon>Basidiomycota</taxon>
        <taxon>Agaricomycotina</taxon>
        <taxon>Agaricomycetes</taxon>
        <taxon>Auriculariales</taxon>
        <taxon>Exidiaceae</taxon>
        <taxon>Exidia</taxon>
    </lineage>
</organism>
<feature type="transmembrane region" description="Helical" evidence="1">
    <location>
        <begin position="7"/>
        <end position="26"/>
    </location>
</feature>